<name>B0YDX6_ASPFC</name>
<dbReference type="VEuPathDB" id="FungiDB:AFUB_097140"/>
<dbReference type="Proteomes" id="UP000001699">
    <property type="component" value="Unassembled WGS sequence"/>
</dbReference>
<proteinExistence type="predicted"/>
<keyword evidence="2" id="KW-1185">Reference proteome</keyword>
<accession>B0YDX6</accession>
<dbReference type="EMBL" id="DS499602">
    <property type="protein sequence ID" value="EDP47860.1"/>
    <property type="molecule type" value="Genomic_DNA"/>
</dbReference>
<organism evidence="1 2">
    <name type="scientific">Aspergillus fumigatus (strain CBS 144.89 / FGSC A1163 / CEA10)</name>
    <name type="common">Neosartorya fumigata</name>
    <dbReference type="NCBI Taxonomy" id="451804"/>
    <lineage>
        <taxon>Eukaryota</taxon>
        <taxon>Fungi</taxon>
        <taxon>Dikarya</taxon>
        <taxon>Ascomycota</taxon>
        <taxon>Pezizomycotina</taxon>
        <taxon>Eurotiomycetes</taxon>
        <taxon>Eurotiomycetidae</taxon>
        <taxon>Eurotiales</taxon>
        <taxon>Aspergillaceae</taxon>
        <taxon>Aspergillus</taxon>
        <taxon>Aspergillus subgen. Fumigati</taxon>
    </lineage>
</organism>
<evidence type="ECO:0000313" key="1">
    <source>
        <dbReference type="EMBL" id="EDP47860.1"/>
    </source>
</evidence>
<protein>
    <submittedName>
        <fullName evidence="1">Uncharacterized protein</fullName>
    </submittedName>
</protein>
<gene>
    <name evidence="1" type="ORF">AFUB_097140</name>
</gene>
<sequence>MEPTEGTKTRGFSICPWDHYIESSSYFSSTFFFIQSQLEPKILNKTATQWDTSKTLL</sequence>
<reference evidence="1 2" key="1">
    <citation type="journal article" date="2008" name="PLoS Genet.">
        <title>Genomic islands in the pathogenic filamentous fungus Aspergillus fumigatus.</title>
        <authorList>
            <person name="Fedorova N.D."/>
            <person name="Khaldi N."/>
            <person name="Joardar V.S."/>
            <person name="Maiti R."/>
            <person name="Amedeo P."/>
            <person name="Anderson M.J."/>
            <person name="Crabtree J."/>
            <person name="Silva J.C."/>
            <person name="Badger J.H."/>
            <person name="Albarraq A."/>
            <person name="Angiuoli S."/>
            <person name="Bussey H."/>
            <person name="Bowyer P."/>
            <person name="Cotty P.J."/>
            <person name="Dyer P.S."/>
            <person name="Egan A."/>
            <person name="Galens K."/>
            <person name="Fraser-Liggett C.M."/>
            <person name="Haas B.J."/>
            <person name="Inman J.M."/>
            <person name="Kent R."/>
            <person name="Lemieux S."/>
            <person name="Malavazi I."/>
            <person name="Orvis J."/>
            <person name="Roemer T."/>
            <person name="Ronning C.M."/>
            <person name="Sundaram J.P."/>
            <person name="Sutton G."/>
            <person name="Turner G."/>
            <person name="Venter J.C."/>
            <person name="White O.R."/>
            <person name="Whitty B.R."/>
            <person name="Youngman P."/>
            <person name="Wolfe K.H."/>
            <person name="Goldman G.H."/>
            <person name="Wortman J.R."/>
            <person name="Jiang B."/>
            <person name="Denning D.W."/>
            <person name="Nierman W.C."/>
        </authorList>
    </citation>
    <scope>NUCLEOTIDE SEQUENCE [LARGE SCALE GENOMIC DNA]</scope>
    <source>
        <strain evidence="2">CBS 144.89 / FGSC A1163 / CEA10</strain>
    </source>
</reference>
<dbReference type="AlphaFoldDB" id="B0YDX6"/>
<evidence type="ECO:0000313" key="2">
    <source>
        <dbReference type="Proteomes" id="UP000001699"/>
    </source>
</evidence>
<dbReference type="HOGENOM" id="CLU_2996155_0_0_1"/>